<feature type="compositionally biased region" description="Low complexity" evidence="12">
    <location>
        <begin position="224"/>
        <end position="233"/>
    </location>
</feature>
<dbReference type="EC" id="2.1.1.282" evidence="3"/>
<organism evidence="14 15">
    <name type="scientific">[Candida] subhashii</name>
    <dbReference type="NCBI Taxonomy" id="561895"/>
    <lineage>
        <taxon>Eukaryota</taxon>
        <taxon>Fungi</taxon>
        <taxon>Dikarya</taxon>
        <taxon>Ascomycota</taxon>
        <taxon>Saccharomycotina</taxon>
        <taxon>Pichiomycetes</taxon>
        <taxon>Debaryomycetaceae</taxon>
        <taxon>Spathaspora</taxon>
    </lineage>
</organism>
<keyword evidence="4" id="KW-0489">Methyltransferase</keyword>
<dbReference type="GO" id="GO:0008033">
    <property type="term" value="P:tRNA processing"/>
    <property type="evidence" value="ECO:0007669"/>
    <property type="project" value="UniProtKB-KW"/>
</dbReference>
<comment type="caution">
    <text evidence="14">The sequence shown here is derived from an EMBL/GenBank/DDBJ whole genome shotgun (WGS) entry which is preliminary data.</text>
</comment>
<gene>
    <name evidence="14" type="ORF">J8A68_003007</name>
</gene>
<evidence type="ECO:0000313" key="14">
    <source>
        <dbReference type="EMBL" id="KAG7663460.1"/>
    </source>
</evidence>
<evidence type="ECO:0000256" key="11">
    <source>
        <dbReference type="ARBA" id="ARBA00069229"/>
    </source>
</evidence>
<feature type="domain" description="tRNA wybutosine-synthesizing protein" evidence="13">
    <location>
        <begin position="7"/>
        <end position="218"/>
    </location>
</feature>
<dbReference type="GO" id="GO:0008168">
    <property type="term" value="F:methyltransferase activity"/>
    <property type="evidence" value="ECO:0007669"/>
    <property type="project" value="UniProtKB-KW"/>
</dbReference>
<evidence type="ECO:0000256" key="12">
    <source>
        <dbReference type="SAM" id="MobiDB-lite"/>
    </source>
</evidence>
<evidence type="ECO:0000256" key="8">
    <source>
        <dbReference type="ARBA" id="ARBA00030554"/>
    </source>
</evidence>
<evidence type="ECO:0000259" key="13">
    <source>
        <dbReference type="Pfam" id="PF02676"/>
    </source>
</evidence>
<evidence type="ECO:0000256" key="3">
    <source>
        <dbReference type="ARBA" id="ARBA00012750"/>
    </source>
</evidence>
<dbReference type="AlphaFoldDB" id="A0A8J5QWD4"/>
<evidence type="ECO:0000256" key="7">
    <source>
        <dbReference type="ARBA" id="ARBA00022694"/>
    </source>
</evidence>
<protein>
    <recommendedName>
        <fullName evidence="11">tRNA wybutosine-synthesizing protein 3</fullName>
        <ecNumber evidence="3">2.1.1.282</ecNumber>
    </recommendedName>
    <alternativeName>
        <fullName evidence="8">tRNA(Phe) 7-((3-amino-3-carboxypropyl)-4-demethylwyosine(37)-N(4))-methyltransferase</fullName>
    </alternativeName>
</protein>
<dbReference type="GO" id="GO:0032259">
    <property type="term" value="P:methylation"/>
    <property type="evidence" value="ECO:0007669"/>
    <property type="project" value="UniProtKB-KW"/>
</dbReference>
<keyword evidence="6" id="KW-0949">S-adenosyl-L-methionine</keyword>
<evidence type="ECO:0000256" key="6">
    <source>
        <dbReference type="ARBA" id="ARBA00022691"/>
    </source>
</evidence>
<sequence length="272" mass="31483">MQDPFDQKKQAILNEITLNSEDNLDASPKGTIDEHCIPIINLINSDPNMVTTSSCSGRVSVFLEGKKQENDTKIIAKGNEGRWLFVTHDTSDLNNWYTKVDFKYHENQFPPQDNNHRSISFKFEPLILHVKCRDLDQATKLYTCAMNNGFRESGIGSNFNVAIRISIKLDIPIGYYENDTEELISFVSESYLDYVTKLSFERFNENFKKLDQLYKSIECLIKSSSSESSSSGITKKESKEERRQRKIREGLQRQQETKKLKEQQEAQKELEQ</sequence>
<dbReference type="Pfam" id="PF02676">
    <property type="entry name" value="TYW3"/>
    <property type="match status" value="1"/>
</dbReference>
<comment type="function">
    <text evidence="10">S-adenosyl-L-methionine-dependent methyltransferase that acts as a component of the wybutosine biosynthesis pathway. Wybutosine is a hyper modified guanosine with a tricyclic base found at the 3'-position adjacent to the anticodon of eukaryotic phenylalanine tRNA. Probably methylates N-4 position of wybutosine-86 to produce wybutosine-72.</text>
</comment>
<dbReference type="OrthoDB" id="263283at2759"/>
<keyword evidence="15" id="KW-1185">Reference proteome</keyword>
<dbReference type="InterPro" id="IPR003827">
    <property type="entry name" value="tRNA_yW-synthesising"/>
</dbReference>
<dbReference type="RefSeq" id="XP_049263692.1">
    <property type="nucleotide sequence ID" value="XM_049406817.1"/>
</dbReference>
<dbReference type="FunFam" id="3.30.1960.10:FF:000003">
    <property type="entry name" value="tRNA methyltransferase"/>
    <property type="match status" value="1"/>
</dbReference>
<evidence type="ECO:0000256" key="1">
    <source>
        <dbReference type="ARBA" id="ARBA00004797"/>
    </source>
</evidence>
<evidence type="ECO:0000256" key="4">
    <source>
        <dbReference type="ARBA" id="ARBA00022603"/>
    </source>
</evidence>
<evidence type="ECO:0000313" key="15">
    <source>
        <dbReference type="Proteomes" id="UP000694255"/>
    </source>
</evidence>
<evidence type="ECO:0000256" key="2">
    <source>
        <dbReference type="ARBA" id="ARBA00008569"/>
    </source>
</evidence>
<evidence type="ECO:0000256" key="9">
    <source>
        <dbReference type="ARBA" id="ARBA00049202"/>
    </source>
</evidence>
<evidence type="ECO:0000256" key="5">
    <source>
        <dbReference type="ARBA" id="ARBA00022679"/>
    </source>
</evidence>
<accession>A0A8J5QWD4</accession>
<evidence type="ECO:0000256" key="10">
    <source>
        <dbReference type="ARBA" id="ARBA00058049"/>
    </source>
</evidence>
<keyword evidence="7" id="KW-0819">tRNA processing</keyword>
<dbReference type="EMBL" id="JAGSYN010000137">
    <property type="protein sequence ID" value="KAG7663460.1"/>
    <property type="molecule type" value="Genomic_DNA"/>
</dbReference>
<feature type="compositionally biased region" description="Basic and acidic residues" evidence="12">
    <location>
        <begin position="234"/>
        <end position="272"/>
    </location>
</feature>
<keyword evidence="5" id="KW-0808">Transferase</keyword>
<comment type="pathway">
    <text evidence="1">tRNA modification; wybutosine-tRNA(Phe) biosynthesis.</text>
</comment>
<proteinExistence type="inferred from homology"/>
<dbReference type="Proteomes" id="UP000694255">
    <property type="component" value="Unassembled WGS sequence"/>
</dbReference>
<feature type="region of interest" description="Disordered" evidence="12">
    <location>
        <begin position="224"/>
        <end position="272"/>
    </location>
</feature>
<name>A0A8J5QWD4_9ASCO</name>
<reference evidence="14 15" key="1">
    <citation type="journal article" date="2021" name="DNA Res.">
        <title>Genome analysis of Candida subhashii reveals its hybrid nature and dual mitochondrial genome conformations.</title>
        <authorList>
            <person name="Mixao V."/>
            <person name="Hegedusova E."/>
            <person name="Saus E."/>
            <person name="Pryszcz L.P."/>
            <person name="Cillingova A."/>
            <person name="Nosek J."/>
            <person name="Gabaldon T."/>
        </authorList>
    </citation>
    <scope>NUCLEOTIDE SEQUENCE [LARGE SCALE GENOMIC DNA]</scope>
    <source>
        <strain evidence="14 15">CBS 10753</strain>
    </source>
</reference>
<dbReference type="GeneID" id="73469808"/>
<comment type="catalytic activity">
    <reaction evidence="9">
        <text>4-demethyl-7-[(3S)-3-amino-3-carboxypropyl]wyosine(37) in tRNA(Phe) + S-adenosyl-L-methionine = 7-[(3S)-3-amino-3-carboxypropyl]wyosine(37) in tRNA(Phe) + S-adenosyl-L-homocysteine + H(+)</text>
        <dbReference type="Rhea" id="RHEA:36635"/>
        <dbReference type="Rhea" id="RHEA-COMP:10378"/>
        <dbReference type="Rhea" id="RHEA-COMP:10379"/>
        <dbReference type="ChEBI" id="CHEBI:15378"/>
        <dbReference type="ChEBI" id="CHEBI:57856"/>
        <dbReference type="ChEBI" id="CHEBI:59789"/>
        <dbReference type="ChEBI" id="CHEBI:73543"/>
        <dbReference type="ChEBI" id="CHEBI:73550"/>
        <dbReference type="EC" id="2.1.1.282"/>
    </reaction>
</comment>
<dbReference type="PANTHER" id="PTHR48418">
    <property type="entry name" value="TRNA WYBUTOSINE-SYNTHESIZING PROTEIN 3"/>
    <property type="match status" value="1"/>
</dbReference>
<dbReference type="PANTHER" id="PTHR48418:SF1">
    <property type="entry name" value="TRNA WYBUTOSINE-SYNTHESIZING PROTEIN 3"/>
    <property type="match status" value="1"/>
</dbReference>
<comment type="similarity">
    <text evidence="2">Belongs to the TYW3 family.</text>
</comment>